<dbReference type="EMBL" id="BMWD01000025">
    <property type="protein sequence ID" value="GGX83612.1"/>
    <property type="molecule type" value="Genomic_DNA"/>
</dbReference>
<reference evidence="2" key="1">
    <citation type="journal article" date="2014" name="Int. J. Syst. Evol. Microbiol.">
        <title>Complete genome sequence of Corynebacterium casei LMG S-19264T (=DSM 44701T), isolated from a smear-ripened cheese.</title>
        <authorList>
            <consortium name="US DOE Joint Genome Institute (JGI-PGF)"/>
            <person name="Walter F."/>
            <person name="Albersmeier A."/>
            <person name="Kalinowski J."/>
            <person name="Ruckert C."/>
        </authorList>
    </citation>
    <scope>NUCLEOTIDE SEQUENCE</scope>
    <source>
        <strain evidence="2">JCM 4956</strain>
    </source>
</reference>
<name>A0A918U2N4_9ACTN</name>
<keyword evidence="3" id="KW-1185">Reference proteome</keyword>
<gene>
    <name evidence="2" type="ORF">GCM10010515_58970</name>
</gene>
<evidence type="ECO:0000313" key="2">
    <source>
        <dbReference type="EMBL" id="GGX83612.1"/>
    </source>
</evidence>
<protein>
    <submittedName>
        <fullName evidence="2">Uncharacterized protein</fullName>
    </submittedName>
</protein>
<evidence type="ECO:0000313" key="3">
    <source>
        <dbReference type="Proteomes" id="UP000645555"/>
    </source>
</evidence>
<feature type="region of interest" description="Disordered" evidence="1">
    <location>
        <begin position="1"/>
        <end position="24"/>
    </location>
</feature>
<proteinExistence type="predicted"/>
<feature type="compositionally biased region" description="Gly residues" evidence="1">
    <location>
        <begin position="36"/>
        <end position="46"/>
    </location>
</feature>
<sequence>MRTHSPATVRAHTSKVTSTVPPCGCRGLGAGGCRGLGVGGLGVGGPGRRDHPPNLSSGPGPGIRSAPGGPGHGTRPDGNPDALHALNQG</sequence>
<dbReference type="AlphaFoldDB" id="A0A918U2N4"/>
<comment type="caution">
    <text evidence="2">The sequence shown here is derived from an EMBL/GenBank/DDBJ whole genome shotgun (WGS) entry which is preliminary data.</text>
</comment>
<reference evidence="2" key="2">
    <citation type="submission" date="2020-09" db="EMBL/GenBank/DDBJ databases">
        <authorList>
            <person name="Sun Q."/>
            <person name="Ohkuma M."/>
        </authorList>
    </citation>
    <scope>NUCLEOTIDE SEQUENCE</scope>
    <source>
        <strain evidence="2">JCM 4956</strain>
    </source>
</reference>
<evidence type="ECO:0000256" key="1">
    <source>
        <dbReference type="SAM" id="MobiDB-lite"/>
    </source>
</evidence>
<organism evidence="2 3">
    <name type="scientific">Streptomyces fructofermentans</name>
    <dbReference type="NCBI Taxonomy" id="152141"/>
    <lineage>
        <taxon>Bacteria</taxon>
        <taxon>Bacillati</taxon>
        <taxon>Actinomycetota</taxon>
        <taxon>Actinomycetes</taxon>
        <taxon>Kitasatosporales</taxon>
        <taxon>Streptomycetaceae</taxon>
        <taxon>Streptomyces</taxon>
    </lineage>
</organism>
<accession>A0A918U2N4</accession>
<dbReference type="Proteomes" id="UP000645555">
    <property type="component" value="Unassembled WGS sequence"/>
</dbReference>
<feature type="region of interest" description="Disordered" evidence="1">
    <location>
        <begin position="36"/>
        <end position="89"/>
    </location>
</feature>